<evidence type="ECO:0000259" key="1">
    <source>
        <dbReference type="Pfam" id="PF13568"/>
    </source>
</evidence>
<protein>
    <recommendedName>
        <fullName evidence="1">Outer membrane protein beta-barrel domain-containing protein</fullName>
    </recommendedName>
</protein>
<comment type="caution">
    <text evidence="2">The sequence shown here is derived from an EMBL/GenBank/DDBJ whole genome shotgun (WGS) entry which is preliminary data.</text>
</comment>
<evidence type="ECO:0000313" key="2">
    <source>
        <dbReference type="EMBL" id="NJC27914.1"/>
    </source>
</evidence>
<organism evidence="2 3">
    <name type="scientific">Neolewinella antarctica</name>
    <dbReference type="NCBI Taxonomy" id="442734"/>
    <lineage>
        <taxon>Bacteria</taxon>
        <taxon>Pseudomonadati</taxon>
        <taxon>Bacteroidota</taxon>
        <taxon>Saprospiria</taxon>
        <taxon>Saprospirales</taxon>
        <taxon>Lewinellaceae</taxon>
        <taxon>Neolewinella</taxon>
    </lineage>
</organism>
<gene>
    <name evidence="2" type="ORF">GGR27_003433</name>
</gene>
<dbReference type="RefSeq" id="WP_168039460.1">
    <property type="nucleotide sequence ID" value="NZ_JAATJH010000007.1"/>
</dbReference>
<reference evidence="2 3" key="1">
    <citation type="submission" date="2020-03" db="EMBL/GenBank/DDBJ databases">
        <title>Genomic Encyclopedia of Type Strains, Phase IV (KMG-IV): sequencing the most valuable type-strain genomes for metagenomic binning, comparative biology and taxonomic classification.</title>
        <authorList>
            <person name="Goeker M."/>
        </authorList>
    </citation>
    <scope>NUCLEOTIDE SEQUENCE [LARGE SCALE GENOMIC DNA]</scope>
    <source>
        <strain evidence="2 3">DSM 105096</strain>
    </source>
</reference>
<name>A0ABX0XGB6_9BACT</name>
<accession>A0ABX0XGB6</accession>
<dbReference type="Pfam" id="PF13568">
    <property type="entry name" value="OMP_b-brl_2"/>
    <property type="match status" value="1"/>
</dbReference>
<dbReference type="Proteomes" id="UP000770785">
    <property type="component" value="Unassembled WGS sequence"/>
</dbReference>
<proteinExistence type="predicted"/>
<keyword evidence="3" id="KW-1185">Reference proteome</keyword>
<dbReference type="EMBL" id="JAATJH010000007">
    <property type="protein sequence ID" value="NJC27914.1"/>
    <property type="molecule type" value="Genomic_DNA"/>
</dbReference>
<dbReference type="InterPro" id="IPR025665">
    <property type="entry name" value="Beta-barrel_OMP_2"/>
</dbReference>
<sequence>MHTNFTAPRALLATLVLFFGLGTLSAQLNGDIKFGVQLSPTFSSMSSNNNLINGDGTNLGLKLGLIGEYYIADQYSIHSGIGFHFNAGGTLRYDDEFSRVDIWQEPLNEVLPATTPRDTTSGSAYKYSLQYLEIPLGLTLRTRDFGYLSYYVRPALHLGILTQSRGEIGGYAGLSEDERFNISSEVNAINLSWSIGGGVEYAISESTGLIAGIAYQSGFADVTTDNDTSVTRPGRGAQEDDSRGKVNSFVITLGVMF</sequence>
<evidence type="ECO:0000313" key="3">
    <source>
        <dbReference type="Proteomes" id="UP000770785"/>
    </source>
</evidence>
<dbReference type="Gene3D" id="2.40.160.20">
    <property type="match status" value="1"/>
</dbReference>
<feature type="domain" description="Outer membrane protein beta-barrel" evidence="1">
    <location>
        <begin position="26"/>
        <end position="222"/>
    </location>
</feature>